<evidence type="ECO:0000256" key="1">
    <source>
        <dbReference type="SAM" id="Phobius"/>
    </source>
</evidence>
<reference evidence="2" key="1">
    <citation type="submission" date="2021-01" db="EMBL/GenBank/DDBJ databases">
        <title>Whole genome shotgun sequence of Dactylosporangium siamense NBRC 106093.</title>
        <authorList>
            <person name="Komaki H."/>
            <person name="Tamura T."/>
        </authorList>
    </citation>
    <scope>NUCLEOTIDE SEQUENCE</scope>
    <source>
        <strain evidence="2">NBRC 106093</strain>
    </source>
</reference>
<evidence type="ECO:0000313" key="3">
    <source>
        <dbReference type="Proteomes" id="UP000660611"/>
    </source>
</evidence>
<evidence type="ECO:0008006" key="4">
    <source>
        <dbReference type="Google" id="ProtNLM"/>
    </source>
</evidence>
<accession>A0A919PM50</accession>
<sequence>MGKHQSGPRLGALLRGLVLLLAVGLVGGAGWYVLRNNAAEGAEGGCPTTLHVVTASSFATVVSAAGRTLRGGDDCVLVDTVSTDGRPAGGQLSQSRADLWIPDDAAWDVIAPPQFLAKKDTLNAYATLATSPIYMVTDPATGDRINAAGGSWLALAGLLNTRNAGVKMVVRNPAMSGDGMVAAGAVGEAVWLDKGMDASSLVLTNVLGVTRTVNHDLAAIPEAAGEVGLIPEYALLATLRLAKSDRRYIVGSDHTALLRYTWLPSATAAADPKKAAALRRLYAAFTSAEGSRAIADAGLRGPDNLRPIFDGANVLPEPTAKPFEVLQPHHVQHIFATWDPEDRRSNLLIIVDLATNSTSSPTAGSSPPPGNKSGPLEVLRDGCTVLAGLMPVGSRLGLWEVSPGTPGYRKLMPTDRLDDASRAAFGKQVGKLAAHKAGPGLFDAIVAGYQSVRDDFHDDMFNQVLVFTDDQNRDSANAQAVQDLVQKLTKLQDPNKPVKVSVVVLGKKEAAEKLKEALKPVDAYVDNALQTSDVQAAFIHVVAGGLHE</sequence>
<protein>
    <recommendedName>
        <fullName evidence="4">VWFA domain-containing protein</fullName>
    </recommendedName>
</protein>
<dbReference type="EMBL" id="BONQ01000041">
    <property type="protein sequence ID" value="GIG44648.1"/>
    <property type="molecule type" value="Genomic_DNA"/>
</dbReference>
<keyword evidence="1" id="KW-0472">Membrane</keyword>
<dbReference type="RefSeq" id="WP_203846476.1">
    <property type="nucleotide sequence ID" value="NZ_BAAAVW010000007.1"/>
</dbReference>
<dbReference type="Proteomes" id="UP000660611">
    <property type="component" value="Unassembled WGS sequence"/>
</dbReference>
<feature type="transmembrane region" description="Helical" evidence="1">
    <location>
        <begin position="12"/>
        <end position="34"/>
    </location>
</feature>
<proteinExistence type="predicted"/>
<dbReference type="InterPro" id="IPR036465">
    <property type="entry name" value="vWFA_dom_sf"/>
</dbReference>
<keyword evidence="1" id="KW-1133">Transmembrane helix</keyword>
<name>A0A919PM50_9ACTN</name>
<evidence type="ECO:0000313" key="2">
    <source>
        <dbReference type="EMBL" id="GIG44648.1"/>
    </source>
</evidence>
<keyword evidence="1" id="KW-0812">Transmembrane</keyword>
<comment type="caution">
    <text evidence="2">The sequence shown here is derived from an EMBL/GenBank/DDBJ whole genome shotgun (WGS) entry which is preliminary data.</text>
</comment>
<organism evidence="2 3">
    <name type="scientific">Dactylosporangium siamense</name>
    <dbReference type="NCBI Taxonomy" id="685454"/>
    <lineage>
        <taxon>Bacteria</taxon>
        <taxon>Bacillati</taxon>
        <taxon>Actinomycetota</taxon>
        <taxon>Actinomycetes</taxon>
        <taxon>Micromonosporales</taxon>
        <taxon>Micromonosporaceae</taxon>
        <taxon>Dactylosporangium</taxon>
    </lineage>
</organism>
<gene>
    <name evidence="2" type="ORF">Dsi01nite_026890</name>
</gene>
<dbReference type="Gene3D" id="3.40.50.410">
    <property type="entry name" value="von Willebrand factor, type A domain"/>
    <property type="match status" value="1"/>
</dbReference>
<keyword evidence="3" id="KW-1185">Reference proteome</keyword>
<dbReference type="AlphaFoldDB" id="A0A919PM50"/>
<dbReference type="Pfam" id="PF13531">
    <property type="entry name" value="SBP_bac_11"/>
    <property type="match status" value="1"/>
</dbReference>